<evidence type="ECO:0000313" key="35">
    <source>
        <dbReference type="Ensembl" id="ENSCJAP00000009758.4"/>
    </source>
</evidence>
<feature type="transmembrane region" description="Helical" evidence="33">
    <location>
        <begin position="382"/>
        <end position="404"/>
    </location>
</feature>
<dbReference type="GO" id="GO:0098703">
    <property type="term" value="P:calcium ion import across plasma membrane"/>
    <property type="evidence" value="ECO:0007669"/>
    <property type="project" value="TreeGrafter"/>
</dbReference>
<keyword evidence="10 29" id="KW-0479">Metal-binding</keyword>
<evidence type="ECO:0000256" key="12">
    <source>
        <dbReference type="ARBA" id="ARBA00022837"/>
    </source>
</evidence>
<evidence type="ECO:0000256" key="30">
    <source>
        <dbReference type="PIRSR" id="PIRSR602077-3"/>
    </source>
</evidence>
<evidence type="ECO:0000256" key="19">
    <source>
        <dbReference type="ARBA" id="ARBA00023157"/>
    </source>
</evidence>
<dbReference type="InterPro" id="IPR014873">
    <property type="entry name" value="VDCC_a1su_IQ"/>
</dbReference>
<keyword evidence="21" id="KW-0628">Postsynaptic cell membrane</keyword>
<keyword evidence="17" id="KW-0406">Ion transport</keyword>
<feature type="binding site" evidence="29">
    <location>
        <position position="706"/>
    </location>
    <ligand>
        <name>Ca(2+)</name>
        <dbReference type="ChEBI" id="CHEBI:29108"/>
    </ligand>
</feature>
<dbReference type="Pfam" id="PF16905">
    <property type="entry name" value="GPHH"/>
    <property type="match status" value="1"/>
</dbReference>
<evidence type="ECO:0000256" key="16">
    <source>
        <dbReference type="ARBA" id="ARBA00023018"/>
    </source>
</evidence>
<reference evidence="35" key="2">
    <citation type="submission" date="2025-08" db="UniProtKB">
        <authorList>
            <consortium name="Ensembl"/>
        </authorList>
    </citation>
    <scope>IDENTIFICATION</scope>
</reference>
<dbReference type="InterPro" id="IPR005451">
    <property type="entry name" value="VDCC_L_a1csu"/>
</dbReference>
<evidence type="ECO:0000256" key="2">
    <source>
        <dbReference type="ARBA" id="ARBA00004415"/>
    </source>
</evidence>
<feature type="transmembrane region" description="Helical" evidence="33">
    <location>
        <begin position="896"/>
        <end position="918"/>
    </location>
</feature>
<evidence type="ECO:0000256" key="33">
    <source>
        <dbReference type="SAM" id="Phobius"/>
    </source>
</evidence>
<evidence type="ECO:0000256" key="22">
    <source>
        <dbReference type="ARBA" id="ARBA00023273"/>
    </source>
</evidence>
<keyword evidence="12 29" id="KW-0106">Calcium</keyword>
<dbReference type="InterPro" id="IPR031688">
    <property type="entry name" value="CAC1F_C"/>
</dbReference>
<evidence type="ECO:0000256" key="25">
    <source>
        <dbReference type="ARBA" id="ARBA00024028"/>
    </source>
</evidence>
<dbReference type="FunFam" id="1.10.287.70:FF:000009">
    <property type="entry name" value="Voltage-dependent L-type calcium channel subunit alpha"/>
    <property type="match status" value="1"/>
</dbReference>
<feature type="compositionally biased region" description="Basic and acidic residues" evidence="32">
    <location>
        <begin position="783"/>
        <end position="806"/>
    </location>
</feature>
<dbReference type="Pfam" id="PF00520">
    <property type="entry name" value="Ion_trans"/>
    <property type="match status" value="5"/>
</dbReference>
<sequence length="2155" mass="241593">MVNENTRMYIPEENHQGSNYGSPRPAHANMNANAAAGLAPEHIPTPGAALSWQAAIDAARQAKLMGSAGNATISTVSSTQRKRQQYGKPKKQGSTTATRPPRALLCLTLKNPIRRACISIVEWKPFEIIILLTIFANCVALAIYIPFPEDDSNATNSNLERVEYLFLIIFTVEAFLKVIAYGLLFHPNAYLRNGWNLLDFIIVVVGLFSAILEQATKADGANALGGKGAGFDVKALRAFRVLRPLRLVSGVPSLQVVLNSIIKAMVPLLHIALLVLFVIIIYAIIGLELFMGKMHKTCYNQEGIADVPAEDDPSPCALETGHGRQCQNGTVCRPGWDGPKHGITNFDNFAFAMLTVFQCITMEGWTDVLYWVNDAVGRDWPWIYFVTLIIIGSFFVLNLVLGVLSGEFSKEREKAKARGDFQKLREKQQLEEDLKGYLDWITQAEDIDPENEDEGMDEEKPRNMSMPTSETESVNTENVAGGDIEGENCGARLAHRISKSKFSRYWRRWNRFCRRKCRAAVKSNVFYWLVIFLVFLNTLTIASEHYNQPHWLTEVQDTANKALLALFTAEMLLKMYSLGLQAYFVSLFNRFDCFVVCGGILETILVETKIMSPLGISVLRCVRLLRIFKITRYWNSLSNLVASLLNSVRSIASLLLLLFLFIIIFSLLGMQLFGGKFNFDEMQTRRSTFDNFPQSLLTVFQILTGEDWNSVMYDGIMAYGGPSFPGMLVCIYFIILFICGNYILLNVFLAIAVDNLADAESLTSAQKEEEEEKERKKLARTASPEKKQEVVEKPAVEESKEEKIELKSITADGESPPTTKINMDDLQPNENEDKSPYPNPETTGEDDEEEPEMPVGPRPRPLSELHLKEKAVPMPEASAFFIFSSNNRFRLQCHRIVNDTIFTNLILFFILLSSISLAAEDPVQHTSFRNHILGNADYVFTSIFTLEIILKMTAYGAFLHKGSFCRNYFNILDLLVVSVSLISFGIQSSAINVVKILRVLRVLRPLRAINRAKGLKHVVQCVFVAIRTIGNIVIVTTLLQFMFACIGVQLFKGKLYTCSDSSKQTEAECKGNYITYKDGEVDHPIIQPRSWENSKFDFDNVLAAMMALFTVSTFEGWPELLYRSIDSHTEDKGPIYNYRVEISIFFIIYIIIIAFFMMNIFVGFVIVTFQEQGEQEYKNCELDKNQRQCVEYALKARPLRRYIPKNQHQYKVWYVVNSTYFEYLMFVLILLNTICLAMQHYGQSCLFKIAMNILNMLFTGLFTVEMILKLIAFKPKGYFSDPWNVFDFLIVIGSIIDVILSETNHYFCDAWNTFDALIVVGSIVDIAITEVNNAEENSRISITFFRLFRVMRLVKLLSRGEGIRTLLWTFIKSFQALPYVALLIVMLFFIYAVIGMQVFGKIALNDTTEINRNNNFQTFPQAVLLLFRCATGEAWQDIMLACMPGKKCAPESEPSNSTEGETPCGSSFAVFYFISFYMLCAFLIINLFVAVIMDNFDYLTRDWSILGPHHLDEFKRIWAEYDPEAKGRIKHLDVVTLLRRIQPPLGFGKLCPHRVACKRLVSMNMPLNSDGTVMFNATLFALVRTALRIKTEGNLEQANEELRAIIKKIWKRTSMKLLDQVVPPAGDDEVTVGKFYATFLIQEYFRKFKKRKEQGLVGKPSQRNALSLQAGLRTLHDIGPEIRRAISGDLTAEEELDKAMKEAVSAASEDDIFRRAGGLFGNHVSYYQSDGRSAFPQTFTTQRPLHINKAGSSQGDTESPSHEKLVDSTFTPSSYSSTGSNANINNANNTALGRLPRPTGHPSTVSTVEGHGPPLSPAIRVQEVAWKLSSQRCHSRESQTAVVGQEETSQDETYEVKMNDDTEACSEPSLLSTEMLSYQDDENRQLTLPEEDKRDIRQSPKRGFLRTASLGRRASFHLECLKRQKDRAGDISQKTVLPLHLVHHQALAVAGLSPLLQRSHSPASFPRPFATPPATPGSRGWPPQPIPTLRLEGAESIEKLNSSFPSIHCGSWAETTPCGGGSSAARRARPVSLTVPSQAGAPGRQFHGSASSLVEAVLISEGLGQFAQDPKFIEVTTQELADACDMTIEEMESAADNILSGGAPQSPNGALLPFVNCRDAGQDLAGGEEDAGCVLARGRLSEEELQDSRVYVSSL</sequence>
<reference evidence="35" key="3">
    <citation type="submission" date="2025-09" db="UniProtKB">
        <authorList>
            <consortium name="Ensembl"/>
        </authorList>
    </citation>
    <scope>IDENTIFICATION</scope>
</reference>
<dbReference type="Proteomes" id="UP000008225">
    <property type="component" value="Chromosome 9"/>
</dbReference>
<dbReference type="PANTHER" id="PTHR45628">
    <property type="entry name" value="VOLTAGE-DEPENDENT CALCIUM CHANNEL TYPE A SUBUNIT ALPHA-1"/>
    <property type="match status" value="1"/>
</dbReference>
<evidence type="ECO:0000256" key="6">
    <source>
        <dbReference type="ARBA" id="ARBA00022553"/>
    </source>
</evidence>
<evidence type="ECO:0000256" key="23">
    <source>
        <dbReference type="ARBA" id="ARBA00023303"/>
    </source>
</evidence>
<dbReference type="GO" id="GO:0006936">
    <property type="term" value="P:muscle contraction"/>
    <property type="evidence" value="ECO:0007669"/>
    <property type="project" value="UniProtKB-ARBA"/>
</dbReference>
<keyword evidence="7 31" id="KW-0109">Calcium transport</keyword>
<feature type="region of interest" description="Disordered" evidence="32">
    <location>
        <begin position="1"/>
        <end position="20"/>
    </location>
</feature>
<dbReference type="GO" id="GO:0098839">
    <property type="term" value="C:postsynaptic density membrane"/>
    <property type="evidence" value="ECO:0007669"/>
    <property type="project" value="UniProtKB-SubCell"/>
</dbReference>
<dbReference type="InterPro" id="IPR027359">
    <property type="entry name" value="Volt_channel_dom_sf"/>
</dbReference>
<dbReference type="Bgee" id="ENSCJAG00000000732">
    <property type="expression patterns" value="Expressed in heart and 5 other cell types or tissues"/>
</dbReference>
<dbReference type="FunFam" id="1.20.120.350:FF:000060">
    <property type="entry name" value="Voltage-dependent L-type calcium channel subunit alpha"/>
    <property type="match status" value="1"/>
</dbReference>
<evidence type="ECO:0000256" key="18">
    <source>
        <dbReference type="ARBA" id="ARBA00023136"/>
    </source>
</evidence>
<keyword evidence="23" id="KW-0407">Ion channel</keyword>
<feature type="transmembrane region" description="Helical" evidence="33">
    <location>
        <begin position="128"/>
        <end position="145"/>
    </location>
</feature>
<evidence type="ECO:0000259" key="34">
    <source>
        <dbReference type="SMART" id="SM01062"/>
    </source>
</evidence>
<feature type="transmembrane region" description="Helical" evidence="33">
    <location>
        <begin position="165"/>
        <end position="185"/>
    </location>
</feature>
<evidence type="ECO:0000313" key="36">
    <source>
        <dbReference type="Proteomes" id="UP000008225"/>
    </source>
</evidence>
<keyword evidence="5" id="KW-1003">Cell membrane</keyword>
<reference evidence="35" key="1">
    <citation type="submission" date="2009-03" db="EMBL/GenBank/DDBJ databases">
        <authorList>
            <person name="Warren W."/>
            <person name="Ye L."/>
            <person name="Minx P."/>
            <person name="Worley K."/>
            <person name="Gibbs R."/>
            <person name="Wilson R.K."/>
        </authorList>
    </citation>
    <scope>NUCLEOTIDE SEQUENCE [LARGE SCALE GENOMIC DNA]</scope>
</reference>
<evidence type="ECO:0000256" key="5">
    <source>
        <dbReference type="ARBA" id="ARBA00022475"/>
    </source>
</evidence>
<feature type="transmembrane region" description="Helical" evidence="33">
    <location>
        <begin position="726"/>
        <end position="753"/>
    </location>
</feature>
<dbReference type="GO" id="GO:0005891">
    <property type="term" value="C:voltage-gated calcium channel complex"/>
    <property type="evidence" value="ECO:0007669"/>
    <property type="project" value="InterPro"/>
</dbReference>
<evidence type="ECO:0000256" key="11">
    <source>
        <dbReference type="ARBA" id="ARBA00022737"/>
    </source>
</evidence>
<feature type="binding site" evidence="29">
    <location>
        <position position="1115"/>
    </location>
    <ligand>
        <name>Ca(2+)</name>
        <dbReference type="ChEBI" id="CHEBI:29108"/>
    </ligand>
</feature>
<dbReference type="HOGENOM" id="CLU_000540_0_1_1"/>
<dbReference type="PANTHER" id="PTHR45628:SF10">
    <property type="entry name" value="VOLTAGE-DEPENDENT L-TYPE CALCIUM CHANNEL SUBUNIT ALPHA-1C"/>
    <property type="match status" value="1"/>
</dbReference>
<dbReference type="GO" id="GO:0046872">
    <property type="term" value="F:metal ion binding"/>
    <property type="evidence" value="ECO:0007669"/>
    <property type="project" value="UniProtKB-KW"/>
</dbReference>
<feature type="transmembrane region" description="Helical" evidence="33">
    <location>
        <begin position="1142"/>
        <end position="1169"/>
    </location>
</feature>
<feature type="transmembrane region" description="Helical" evidence="33">
    <location>
        <begin position="197"/>
        <end position="215"/>
    </location>
</feature>
<dbReference type="InterPro" id="IPR031649">
    <property type="entry name" value="GPHH_dom"/>
</dbReference>
<dbReference type="FunFam" id="1.20.120.350:FF:000006">
    <property type="entry name" value="Voltage-dependent L-type calcium channel subunit alpha"/>
    <property type="match status" value="1"/>
</dbReference>
<dbReference type="PRINTS" id="PR01630">
    <property type="entry name" value="LVDCCALPHA1"/>
</dbReference>
<feature type="transmembrane region" description="Helical" evidence="33">
    <location>
        <begin position="1220"/>
        <end position="1237"/>
    </location>
</feature>
<keyword evidence="18 33" id="KW-0472">Membrane</keyword>
<dbReference type="PRINTS" id="PR01635">
    <property type="entry name" value="LVDCCALPHA1C"/>
</dbReference>
<evidence type="ECO:0000256" key="31">
    <source>
        <dbReference type="RuleBase" id="RU003808"/>
    </source>
</evidence>
<keyword evidence="20 30" id="KW-0325">Glycoprotein</keyword>
<comment type="similarity">
    <text evidence="25">Belongs to the calcium channel alpha-1 subunit (TC 1.A.1.11) family. CACNA1C subfamily.</text>
</comment>
<feature type="compositionally biased region" description="Polar residues" evidence="32">
    <location>
        <begin position="1768"/>
        <end position="1780"/>
    </location>
</feature>
<dbReference type="Ensembl" id="ENSCJAT00000010310.4">
    <property type="protein sequence ID" value="ENSCJAP00000009758.4"/>
    <property type="gene ID" value="ENSCJAG00000000732.6"/>
</dbReference>
<keyword evidence="19" id="KW-1015">Disulfide bond</keyword>
<dbReference type="FunFam" id="1.10.287.70:FF:000007">
    <property type="entry name" value="Voltage-dependent L-type calcium channel subunit alpha"/>
    <property type="match status" value="1"/>
</dbReference>
<dbReference type="FunFam" id="1.20.120.350:FF:000010">
    <property type="entry name" value="Voltage-dependent L-type calcium channel subunit alpha"/>
    <property type="match status" value="1"/>
</dbReference>
<dbReference type="GO" id="GO:0030315">
    <property type="term" value="C:T-tubule"/>
    <property type="evidence" value="ECO:0007669"/>
    <property type="project" value="UniProtKB-SubCell"/>
</dbReference>
<keyword evidence="9 33" id="KW-0812">Transmembrane</keyword>
<dbReference type="SUPFAM" id="SSF81324">
    <property type="entry name" value="Voltage-gated potassium channels"/>
    <property type="match status" value="5"/>
</dbReference>
<feature type="compositionally biased region" description="Polar residues" evidence="32">
    <location>
        <begin position="465"/>
        <end position="478"/>
    </location>
</feature>
<feature type="compositionally biased region" description="Acidic residues" evidence="32">
    <location>
        <begin position="843"/>
        <end position="852"/>
    </location>
</feature>
<organism evidence="35 36">
    <name type="scientific">Callithrix jacchus</name>
    <name type="common">White-tufted-ear marmoset</name>
    <name type="synonym">Simia Jacchus</name>
    <dbReference type="NCBI Taxonomy" id="9483"/>
    <lineage>
        <taxon>Eukaryota</taxon>
        <taxon>Metazoa</taxon>
        <taxon>Chordata</taxon>
        <taxon>Craniata</taxon>
        <taxon>Vertebrata</taxon>
        <taxon>Euteleostomi</taxon>
        <taxon>Mammalia</taxon>
        <taxon>Eutheria</taxon>
        <taxon>Euarchontoglires</taxon>
        <taxon>Primates</taxon>
        <taxon>Haplorrhini</taxon>
        <taxon>Platyrrhini</taxon>
        <taxon>Cebidae</taxon>
        <taxon>Callitrichinae</taxon>
        <taxon>Callithrix</taxon>
        <taxon>Callithrix</taxon>
    </lineage>
</organism>
<evidence type="ECO:0000256" key="24">
    <source>
        <dbReference type="ARBA" id="ARBA00024012"/>
    </source>
</evidence>
<name>F7GWU8_CALJA</name>
<feature type="binding site" evidence="29">
    <location>
        <position position="363"/>
    </location>
    <ligand>
        <name>Ca(2+)</name>
        <dbReference type="ChEBI" id="CHEBI:29108"/>
    </ligand>
</feature>
<evidence type="ECO:0000256" key="14">
    <source>
        <dbReference type="ARBA" id="ARBA00022882"/>
    </source>
</evidence>
<dbReference type="GO" id="GO:0030425">
    <property type="term" value="C:dendrite"/>
    <property type="evidence" value="ECO:0007669"/>
    <property type="project" value="UniProtKB-SubCell"/>
</dbReference>
<dbReference type="GO" id="GO:0005516">
    <property type="term" value="F:calmodulin binding"/>
    <property type="evidence" value="ECO:0007669"/>
    <property type="project" value="UniProtKB-KW"/>
</dbReference>
<feature type="transmembrane region" description="Helical" evidence="33">
    <location>
        <begin position="349"/>
        <end position="370"/>
    </location>
</feature>
<feature type="region of interest" description="Disordered" evidence="32">
    <location>
        <begin position="764"/>
        <end position="861"/>
    </location>
</feature>
<dbReference type="InterPro" id="IPR005446">
    <property type="entry name" value="VDCC_L_a1su"/>
</dbReference>
<dbReference type="Gene3D" id="1.20.120.350">
    <property type="entry name" value="Voltage-gated potassium channels. Chain C"/>
    <property type="match status" value="5"/>
</dbReference>
<comment type="function">
    <text evidence="28">Pore-forming, alpha-1C subunit of the voltage-gated calcium channel that gives rise to L-type calcium currents. Mediates influx of calcium ions into the cytoplasm, and thereby triggers calcium release from the sarcoplasm. Plays an important role in excitation-contraction coupling in the heart. Required for normal heart development and normal regulation of heart rhythm. Required for normal contraction of smooth muscle cells in blood vessels and in the intestine. Essential for normal blood pressure regulation via its role in the contraction of arterial smooth muscle cells. Long-lasting (L-type) calcium channels belong to the 'high-voltage activated' (HVA) group.</text>
</comment>
<dbReference type="FunFam" id="1.10.287.70:FF:000021">
    <property type="entry name" value="Voltage-dependent L-type calcium channel subunit alpha"/>
    <property type="match status" value="1"/>
</dbReference>
<feature type="transmembrane region" description="Helical" evidence="33">
    <location>
        <begin position="1249"/>
        <end position="1271"/>
    </location>
</feature>
<keyword evidence="11" id="KW-0677">Repeat</keyword>
<protein>
    <recommendedName>
        <fullName evidence="31">Voltage-dependent L-type calcium channel subunit alpha</fullName>
    </recommendedName>
</protein>
<keyword evidence="22" id="KW-0966">Cell projection</keyword>
<evidence type="ECO:0000256" key="15">
    <source>
        <dbReference type="ARBA" id="ARBA00022989"/>
    </source>
</evidence>
<keyword evidence="14 31" id="KW-0851">Voltage-gated channel</keyword>
<evidence type="ECO:0000256" key="28">
    <source>
        <dbReference type="ARBA" id="ARBA00045450"/>
    </source>
</evidence>
<accession>F7GWU8</accession>
<proteinExistence type="inferred from homology"/>
<evidence type="ECO:0000256" key="10">
    <source>
        <dbReference type="ARBA" id="ARBA00022723"/>
    </source>
</evidence>
<feature type="transmembrane region" description="Helical" evidence="33">
    <location>
        <begin position="938"/>
        <end position="959"/>
    </location>
</feature>
<keyword evidence="8 31" id="KW-0107">Calcium channel</keyword>
<dbReference type="Pfam" id="PF08763">
    <property type="entry name" value="Ca_chan_IQ"/>
    <property type="match status" value="1"/>
</dbReference>
<feature type="transmembrane region" description="Helical" evidence="33">
    <location>
        <begin position="1283"/>
        <end position="1300"/>
    </location>
</feature>
<feature type="transmembrane region" description="Helical" evidence="33">
    <location>
        <begin position="1469"/>
        <end position="1493"/>
    </location>
</feature>
<feature type="transmembrane region" description="Helical" evidence="33">
    <location>
        <begin position="1376"/>
        <end position="1399"/>
    </location>
</feature>
<dbReference type="InterPro" id="IPR005821">
    <property type="entry name" value="Ion_trans_dom"/>
</dbReference>
<evidence type="ECO:0000256" key="17">
    <source>
        <dbReference type="ARBA" id="ARBA00023065"/>
    </source>
</evidence>
<dbReference type="InterPro" id="IPR050599">
    <property type="entry name" value="VDCC_alpha-1_subunit"/>
</dbReference>
<feature type="region of interest" description="Disordered" evidence="32">
    <location>
        <begin position="1963"/>
        <end position="1987"/>
    </location>
</feature>
<gene>
    <name evidence="35" type="primary">CACNA1C</name>
</gene>
<dbReference type="FunFam" id="1.20.120.350:FF:000001">
    <property type="entry name" value="Voltage-dependent L-type calcium channel subunit alpha"/>
    <property type="match status" value="1"/>
</dbReference>
<feature type="region of interest" description="Disordered" evidence="32">
    <location>
        <begin position="73"/>
        <end position="98"/>
    </location>
</feature>
<dbReference type="InterPro" id="IPR002077">
    <property type="entry name" value="VDCCAlpha1"/>
</dbReference>
<dbReference type="Gene3D" id="1.10.287.70">
    <property type="match status" value="4"/>
</dbReference>
<feature type="region of interest" description="Disordered" evidence="32">
    <location>
        <begin position="1747"/>
        <end position="1816"/>
    </location>
</feature>
<feature type="compositionally biased region" description="Basic residues" evidence="32">
    <location>
        <begin position="80"/>
        <end position="91"/>
    </location>
</feature>
<dbReference type="Gene3D" id="6.10.250.2500">
    <property type="match status" value="1"/>
</dbReference>
<evidence type="ECO:0000256" key="21">
    <source>
        <dbReference type="ARBA" id="ARBA00023257"/>
    </source>
</evidence>
<evidence type="ECO:0000256" key="20">
    <source>
        <dbReference type="ARBA" id="ARBA00023180"/>
    </source>
</evidence>
<evidence type="ECO:0000256" key="26">
    <source>
        <dbReference type="ARBA" id="ARBA00034112"/>
    </source>
</evidence>
<dbReference type="PRINTS" id="PR00167">
    <property type="entry name" value="CACHANNEL"/>
</dbReference>
<evidence type="ECO:0000256" key="9">
    <source>
        <dbReference type="ARBA" id="ARBA00022692"/>
    </source>
</evidence>
<feature type="transmembrane region" description="Helical" evidence="33">
    <location>
        <begin position="654"/>
        <end position="673"/>
    </location>
</feature>
<keyword evidence="6" id="KW-0597">Phosphoprotein</keyword>
<dbReference type="GeneTree" id="ENSGT00940000156127"/>
<feature type="glycosylation site" description="N-linked (GlcNAc...) asparagine" evidence="30">
    <location>
        <position position="328"/>
    </location>
</feature>
<feature type="transmembrane region" description="Helical" evidence="33">
    <location>
        <begin position="525"/>
        <end position="542"/>
    </location>
</feature>
<dbReference type="Pfam" id="PF16885">
    <property type="entry name" value="CAC1F_C"/>
    <property type="match status" value="1"/>
</dbReference>
<evidence type="ECO:0000256" key="3">
    <source>
        <dbReference type="ARBA" id="ARBA00004484"/>
    </source>
</evidence>
<dbReference type="Gene3D" id="6.10.250.2180">
    <property type="match status" value="1"/>
</dbReference>
<comment type="catalytic activity">
    <reaction evidence="27">
        <text>Ca(2+)(in) = Ca(2+)(out)</text>
        <dbReference type="Rhea" id="RHEA:29671"/>
        <dbReference type="ChEBI" id="CHEBI:29108"/>
    </reaction>
</comment>
<dbReference type="FunFam" id="1.10.238.10:FF:000063">
    <property type="entry name" value="Voltage-dependent N-type calcium channel subunit alpha"/>
    <property type="match status" value="1"/>
</dbReference>
<keyword evidence="13" id="KW-0112">Calmodulin-binding</keyword>
<evidence type="ECO:0000256" key="29">
    <source>
        <dbReference type="PIRSR" id="PIRSR602077-1"/>
    </source>
</evidence>
<keyword evidence="36" id="KW-1185">Reference proteome</keyword>
<keyword evidence="16" id="KW-0770">Synapse</keyword>
<comment type="function">
    <text evidence="31">Voltage-sensitive calcium channels (VSCC) mediate the entry of calcium ions into excitable cells and are also involved in a variety of calcium-dependent processes, including muscle contraction, hormone or neurotransmitter release, gene expression, cell motility, cell division and cell death.</text>
</comment>
<dbReference type="GO" id="GO:0008331">
    <property type="term" value="F:high voltage-gated calcium channel activity"/>
    <property type="evidence" value="ECO:0007669"/>
    <property type="project" value="TreeGrafter"/>
</dbReference>
<keyword evidence="15 33" id="KW-1133">Transmembrane helix</keyword>
<feature type="region of interest" description="Disordered" evidence="32">
    <location>
        <begin position="449"/>
        <end position="481"/>
    </location>
</feature>
<feature type="compositionally biased region" description="Low complexity" evidence="32">
    <location>
        <begin position="1781"/>
        <end position="1791"/>
    </location>
</feature>
<evidence type="ECO:0000256" key="13">
    <source>
        <dbReference type="ARBA" id="ARBA00022860"/>
    </source>
</evidence>
<evidence type="ECO:0000256" key="4">
    <source>
        <dbReference type="ARBA" id="ARBA00022448"/>
    </source>
</evidence>
<evidence type="ECO:0000256" key="8">
    <source>
        <dbReference type="ARBA" id="ARBA00022673"/>
    </source>
</evidence>
<evidence type="ECO:0000256" key="1">
    <source>
        <dbReference type="ARBA" id="ARBA00004279"/>
    </source>
</evidence>
<feature type="transmembrane region" description="Helical" evidence="33">
    <location>
        <begin position="562"/>
        <end position="585"/>
    </location>
</feature>
<dbReference type="SMART" id="SM01062">
    <property type="entry name" value="Ca_chan_IQ"/>
    <property type="match status" value="1"/>
</dbReference>
<evidence type="ECO:0000256" key="32">
    <source>
        <dbReference type="SAM" id="MobiDB-lite"/>
    </source>
</evidence>
<keyword evidence="4" id="KW-0813">Transport</keyword>
<dbReference type="FunFam" id="1.20.120.350:FF:000037">
    <property type="entry name" value="Voltage-dependent L-type calcium channel subunit alpha"/>
    <property type="match status" value="1"/>
</dbReference>
<comment type="subcellular location">
    <subcellularLocation>
        <location evidence="24">Cell membrane</location>
        <location evidence="24">Sarcolemma</location>
        <location evidence="24">T-tubule</location>
    </subcellularLocation>
    <subcellularLocation>
        <location evidence="2">Cell membrane</location>
        <location evidence="2">Sarcolemma</location>
        <topology evidence="2">Multi-pass membrane protein</topology>
    </subcellularLocation>
    <subcellularLocation>
        <location evidence="1">Cell projection</location>
        <location evidence="1">Dendrite</location>
    </subcellularLocation>
    <subcellularLocation>
        <location evidence="31">Membrane</location>
        <topology evidence="31">Multi-pass membrane protein</topology>
    </subcellularLocation>
    <subcellularLocation>
        <location evidence="3">Perikaryon</location>
    </subcellularLocation>
    <subcellularLocation>
        <location evidence="26">Postsynaptic density membrane</location>
    </subcellularLocation>
</comment>
<feature type="transmembrane region" description="Helical" evidence="33">
    <location>
        <begin position="1017"/>
        <end position="1046"/>
    </location>
</feature>
<evidence type="ECO:0000256" key="7">
    <source>
        <dbReference type="ARBA" id="ARBA00022568"/>
    </source>
</evidence>
<feature type="transmembrane region" description="Helical" evidence="33">
    <location>
        <begin position="268"/>
        <end position="290"/>
    </location>
</feature>
<dbReference type="GO" id="GO:0043204">
    <property type="term" value="C:perikaryon"/>
    <property type="evidence" value="ECO:0007669"/>
    <property type="project" value="UniProtKB-SubCell"/>
</dbReference>
<feature type="domain" description="Voltage-dependent calcium channel alpha-1 subunit IQ" evidence="34">
    <location>
        <begin position="1627"/>
        <end position="1661"/>
    </location>
</feature>
<evidence type="ECO:0000256" key="27">
    <source>
        <dbReference type="ARBA" id="ARBA00036634"/>
    </source>
</evidence>